<evidence type="ECO:0000256" key="7">
    <source>
        <dbReference type="ARBA" id="ARBA00022927"/>
    </source>
</evidence>
<dbReference type="PANTHER" id="PTHR33446">
    <property type="entry name" value="PROTEIN TONB-RELATED"/>
    <property type="match status" value="1"/>
</dbReference>
<dbReference type="GO" id="GO:0015031">
    <property type="term" value="P:protein transport"/>
    <property type="evidence" value="ECO:0007669"/>
    <property type="project" value="UniProtKB-KW"/>
</dbReference>
<keyword evidence="9 11" id="KW-0472">Membrane</keyword>
<proteinExistence type="inferred from homology"/>
<dbReference type="Proteomes" id="UP000032417">
    <property type="component" value="Chromosome 1"/>
</dbReference>
<dbReference type="PATRIC" id="fig|1562970.3.peg.1631"/>
<dbReference type="SUPFAM" id="SSF74653">
    <property type="entry name" value="TolA/TonB C-terminal domain"/>
    <property type="match status" value="1"/>
</dbReference>
<dbReference type="OrthoDB" id="9814002at2"/>
<dbReference type="Pfam" id="PF03544">
    <property type="entry name" value="TonB_C"/>
    <property type="match status" value="1"/>
</dbReference>
<evidence type="ECO:0000256" key="1">
    <source>
        <dbReference type="ARBA" id="ARBA00004383"/>
    </source>
</evidence>
<dbReference type="InterPro" id="IPR006260">
    <property type="entry name" value="TonB/TolA_C"/>
</dbReference>
<evidence type="ECO:0000256" key="11">
    <source>
        <dbReference type="SAM" id="Phobius"/>
    </source>
</evidence>
<sequence length="232" mass="26511">MDKDEVKKSPKANLEKHRSTFILIGLVFAVAVLFFAFEWTSATEKVDEAIIVQDILAEEEIEITRRDAEPPPPPPPPIEETPEIIQVVEEEVQTKFEIQVEDDQSQRQMQTYVPPPPPQPKQEEVTEEIFVVVEEQPEYPGGNAAMMQFLSDNIRYPVIAQENGIQGRVICNFVVERDGSITDVQVVRGVDPSLDREAVRVIQQMPRWKPGKQRGQPVRVRFTLPVVFRLQN</sequence>
<dbReference type="InterPro" id="IPR051045">
    <property type="entry name" value="TonB-dependent_transducer"/>
</dbReference>
<evidence type="ECO:0000256" key="4">
    <source>
        <dbReference type="ARBA" id="ARBA00022475"/>
    </source>
</evidence>
<evidence type="ECO:0000256" key="10">
    <source>
        <dbReference type="SAM" id="MobiDB-lite"/>
    </source>
</evidence>
<gene>
    <name evidence="13" type="ORF">ING2E5B_1642</name>
</gene>
<dbReference type="GO" id="GO:0031992">
    <property type="term" value="F:energy transducer activity"/>
    <property type="evidence" value="ECO:0007669"/>
    <property type="project" value="InterPro"/>
</dbReference>
<dbReference type="GO" id="GO:0098797">
    <property type="term" value="C:plasma membrane protein complex"/>
    <property type="evidence" value="ECO:0007669"/>
    <property type="project" value="TreeGrafter"/>
</dbReference>
<dbReference type="PRINTS" id="PR01374">
    <property type="entry name" value="TONBPROTEIN"/>
</dbReference>
<feature type="region of interest" description="Disordered" evidence="10">
    <location>
        <begin position="100"/>
        <end position="122"/>
    </location>
</feature>
<dbReference type="AlphaFoldDB" id="A0A098C0E1"/>
<dbReference type="PANTHER" id="PTHR33446:SF2">
    <property type="entry name" value="PROTEIN TONB"/>
    <property type="match status" value="1"/>
</dbReference>
<keyword evidence="4" id="KW-1003">Cell membrane</keyword>
<keyword evidence="3" id="KW-0813">Transport</keyword>
<accession>A0A098C0E1</accession>
<evidence type="ECO:0000256" key="2">
    <source>
        <dbReference type="ARBA" id="ARBA00006555"/>
    </source>
</evidence>
<evidence type="ECO:0000256" key="9">
    <source>
        <dbReference type="ARBA" id="ARBA00023136"/>
    </source>
</evidence>
<dbReference type="HOGENOM" id="CLU_065795_1_1_10"/>
<keyword evidence="5" id="KW-0997">Cell inner membrane</keyword>
<dbReference type="EMBL" id="LN515532">
    <property type="protein sequence ID" value="CEA16389.1"/>
    <property type="molecule type" value="Genomic_DNA"/>
</dbReference>
<feature type="transmembrane region" description="Helical" evidence="11">
    <location>
        <begin position="21"/>
        <end position="39"/>
    </location>
</feature>
<dbReference type="InterPro" id="IPR037682">
    <property type="entry name" value="TonB_C"/>
</dbReference>
<dbReference type="STRING" id="1562970.ING2E5B_1642"/>
<keyword evidence="7" id="KW-0653">Protein transport</keyword>
<comment type="similarity">
    <text evidence="2">Belongs to the TonB family.</text>
</comment>
<feature type="domain" description="TonB C-terminal" evidence="12">
    <location>
        <begin position="141"/>
        <end position="232"/>
    </location>
</feature>
<dbReference type="GO" id="GO:0055085">
    <property type="term" value="P:transmembrane transport"/>
    <property type="evidence" value="ECO:0007669"/>
    <property type="project" value="InterPro"/>
</dbReference>
<dbReference type="KEGG" id="pbt:ING2E5B_1642"/>
<dbReference type="NCBIfam" id="TIGR01352">
    <property type="entry name" value="tonB_Cterm"/>
    <property type="match status" value="1"/>
</dbReference>
<evidence type="ECO:0000256" key="5">
    <source>
        <dbReference type="ARBA" id="ARBA00022519"/>
    </source>
</evidence>
<evidence type="ECO:0000256" key="3">
    <source>
        <dbReference type="ARBA" id="ARBA00022448"/>
    </source>
</evidence>
<comment type="subcellular location">
    <subcellularLocation>
        <location evidence="1">Cell inner membrane</location>
        <topology evidence="1">Single-pass membrane protein</topology>
        <orientation evidence="1">Periplasmic side</orientation>
    </subcellularLocation>
</comment>
<reference evidence="13 14" key="1">
    <citation type="submission" date="2014-08" db="EMBL/GenBank/DDBJ databases">
        <authorList>
            <person name="Wibberg D."/>
        </authorList>
    </citation>
    <scope>NUCLEOTIDE SEQUENCE [LARGE SCALE GENOMIC DNA]</scope>
    <source>
        <strain evidence="14">ING2-E5B</strain>
    </source>
</reference>
<protein>
    <submittedName>
        <fullName evidence="13">TonB-dependent receptor</fullName>
    </submittedName>
</protein>
<dbReference type="GO" id="GO:0030288">
    <property type="term" value="C:outer membrane-bounded periplasmic space"/>
    <property type="evidence" value="ECO:0007669"/>
    <property type="project" value="InterPro"/>
</dbReference>
<keyword evidence="8 11" id="KW-1133">Transmembrane helix</keyword>
<evidence type="ECO:0000313" key="13">
    <source>
        <dbReference type="EMBL" id="CEA16389.1"/>
    </source>
</evidence>
<keyword evidence="6 11" id="KW-0812">Transmembrane</keyword>
<name>A0A098C0E1_9BACT</name>
<organism evidence="13 14">
    <name type="scientific">Fermentimonas caenicola</name>
    <dbReference type="NCBI Taxonomy" id="1562970"/>
    <lineage>
        <taxon>Bacteria</taxon>
        <taxon>Pseudomonadati</taxon>
        <taxon>Bacteroidota</taxon>
        <taxon>Bacteroidia</taxon>
        <taxon>Bacteroidales</taxon>
        <taxon>Dysgonomonadaceae</taxon>
        <taxon>Fermentimonas</taxon>
    </lineage>
</organism>
<dbReference type="FunFam" id="3.30.1150.10:FF:000002">
    <property type="entry name" value="Energy transducer TonB"/>
    <property type="match status" value="1"/>
</dbReference>
<dbReference type="GO" id="GO:0015891">
    <property type="term" value="P:siderophore transport"/>
    <property type="evidence" value="ECO:0007669"/>
    <property type="project" value="InterPro"/>
</dbReference>
<keyword evidence="13" id="KW-0675">Receptor</keyword>
<dbReference type="PROSITE" id="PS52015">
    <property type="entry name" value="TONB_CTD"/>
    <property type="match status" value="1"/>
</dbReference>
<evidence type="ECO:0000256" key="6">
    <source>
        <dbReference type="ARBA" id="ARBA00022692"/>
    </source>
</evidence>
<dbReference type="InterPro" id="IPR003538">
    <property type="entry name" value="TonB"/>
</dbReference>
<dbReference type="Gene3D" id="3.30.1150.10">
    <property type="match status" value="1"/>
</dbReference>
<evidence type="ECO:0000259" key="12">
    <source>
        <dbReference type="PROSITE" id="PS52015"/>
    </source>
</evidence>
<keyword evidence="14" id="KW-1185">Reference proteome</keyword>
<evidence type="ECO:0000313" key="14">
    <source>
        <dbReference type="Proteomes" id="UP000032417"/>
    </source>
</evidence>
<evidence type="ECO:0000256" key="8">
    <source>
        <dbReference type="ARBA" id="ARBA00022989"/>
    </source>
</evidence>